<dbReference type="PROSITE" id="PS01117">
    <property type="entry name" value="HTH_MARR_1"/>
    <property type="match status" value="1"/>
</dbReference>
<proteinExistence type="predicted"/>
<dbReference type="Pfam" id="PF01047">
    <property type="entry name" value="MarR"/>
    <property type="match status" value="1"/>
</dbReference>
<dbReference type="GO" id="GO:0003677">
    <property type="term" value="F:DNA binding"/>
    <property type="evidence" value="ECO:0007669"/>
    <property type="project" value="UniProtKB-KW"/>
</dbReference>
<dbReference type="InterPro" id="IPR036390">
    <property type="entry name" value="WH_DNA-bd_sf"/>
</dbReference>
<evidence type="ECO:0000313" key="5">
    <source>
        <dbReference type="EMBL" id="OCL27895.1"/>
    </source>
</evidence>
<protein>
    <submittedName>
        <fullName evidence="5">MarR family transcriptional regulator</fullName>
    </submittedName>
</protein>
<dbReference type="PANTHER" id="PTHR42756:SF1">
    <property type="entry name" value="TRANSCRIPTIONAL REPRESSOR OF EMRAB OPERON"/>
    <property type="match status" value="1"/>
</dbReference>
<dbReference type="PROSITE" id="PS50995">
    <property type="entry name" value="HTH_MARR_2"/>
    <property type="match status" value="1"/>
</dbReference>
<keyword evidence="3" id="KW-0804">Transcription</keyword>
<reference evidence="6" key="1">
    <citation type="submission" date="2016-07" db="EMBL/GenBank/DDBJ databases">
        <authorList>
            <person name="Florea S."/>
            <person name="Webb J.S."/>
            <person name="Jaromczyk J."/>
            <person name="Schardl C.L."/>
        </authorList>
    </citation>
    <scope>NUCLEOTIDE SEQUENCE [LARGE SCALE GENOMIC DNA]</scope>
    <source>
        <strain evidence="6">Z6</strain>
    </source>
</reference>
<dbReference type="EMBL" id="LWDV01000006">
    <property type="protein sequence ID" value="OCL27895.1"/>
    <property type="molecule type" value="Genomic_DNA"/>
</dbReference>
<dbReference type="Proteomes" id="UP000093514">
    <property type="component" value="Unassembled WGS sequence"/>
</dbReference>
<name>A0A1C0ABZ9_9FIRM</name>
<keyword evidence="1" id="KW-0805">Transcription regulation</keyword>
<dbReference type="RefSeq" id="WP_068714798.1">
    <property type="nucleotide sequence ID" value="NZ_LWDV01000006.1"/>
</dbReference>
<evidence type="ECO:0000259" key="4">
    <source>
        <dbReference type="PROSITE" id="PS50995"/>
    </source>
</evidence>
<dbReference type="SMART" id="SM00347">
    <property type="entry name" value="HTH_MARR"/>
    <property type="match status" value="1"/>
</dbReference>
<evidence type="ECO:0000256" key="1">
    <source>
        <dbReference type="ARBA" id="ARBA00023015"/>
    </source>
</evidence>
<accession>A0A1C0ABZ9</accession>
<organism evidence="5 6">
    <name type="scientific">Orenia metallireducens</name>
    <dbReference type="NCBI Taxonomy" id="1413210"/>
    <lineage>
        <taxon>Bacteria</taxon>
        <taxon>Bacillati</taxon>
        <taxon>Bacillota</taxon>
        <taxon>Clostridia</taxon>
        <taxon>Halanaerobiales</taxon>
        <taxon>Halobacteroidaceae</taxon>
        <taxon>Orenia</taxon>
    </lineage>
</organism>
<reference evidence="5 6" key="2">
    <citation type="submission" date="2016-08" db="EMBL/GenBank/DDBJ databases">
        <title>Orenia metallireducens sp. nov. strain Z6, a Novel Metal-reducing Firmicute from the Deep Subsurface.</title>
        <authorList>
            <person name="Maxim B.I."/>
            <person name="Kenneth K."/>
            <person name="Flynn T.M."/>
            <person name="Oloughlin E.J."/>
            <person name="Locke R.A."/>
            <person name="Weber J.R."/>
            <person name="Egan S.M."/>
            <person name="Mackie R.I."/>
            <person name="Cann I.K."/>
        </authorList>
    </citation>
    <scope>NUCLEOTIDE SEQUENCE [LARGE SCALE GENOMIC DNA]</scope>
    <source>
        <strain evidence="5 6">Z6</strain>
    </source>
</reference>
<sequence>MIRERIGKYLSMTRRAHAALLDKKLEPYDISHGQIFLLMSLYRREGVCQHSLCQTYNLNKSAVSKGIKKLEAVGFITKEADLNDRRKKLLYLTAKAKEFKPKFMKILDSVESEMKEGLTQEELENYLITTKKMYKNLKNKLDN</sequence>
<dbReference type="InterPro" id="IPR023187">
    <property type="entry name" value="Tscrpt_reg_MarR-type_CS"/>
</dbReference>
<evidence type="ECO:0000256" key="2">
    <source>
        <dbReference type="ARBA" id="ARBA00023125"/>
    </source>
</evidence>
<dbReference type="PRINTS" id="PR00598">
    <property type="entry name" value="HTHMARR"/>
</dbReference>
<dbReference type="SUPFAM" id="SSF46785">
    <property type="entry name" value="Winged helix' DNA-binding domain"/>
    <property type="match status" value="1"/>
</dbReference>
<comment type="caution">
    <text evidence="5">The sequence shown here is derived from an EMBL/GenBank/DDBJ whole genome shotgun (WGS) entry which is preliminary data.</text>
</comment>
<dbReference type="InterPro" id="IPR036388">
    <property type="entry name" value="WH-like_DNA-bd_sf"/>
</dbReference>
<dbReference type="Gene3D" id="1.10.10.10">
    <property type="entry name" value="Winged helix-like DNA-binding domain superfamily/Winged helix DNA-binding domain"/>
    <property type="match status" value="1"/>
</dbReference>
<dbReference type="PANTHER" id="PTHR42756">
    <property type="entry name" value="TRANSCRIPTIONAL REGULATOR, MARR"/>
    <property type="match status" value="1"/>
</dbReference>
<feature type="domain" description="HTH marR-type" evidence="4">
    <location>
        <begin position="3"/>
        <end position="135"/>
    </location>
</feature>
<keyword evidence="2" id="KW-0238">DNA-binding</keyword>
<gene>
    <name evidence="5" type="ORF">U472_01450</name>
</gene>
<dbReference type="AlphaFoldDB" id="A0A1C0ABZ9"/>
<dbReference type="InterPro" id="IPR000835">
    <property type="entry name" value="HTH_MarR-typ"/>
</dbReference>
<evidence type="ECO:0000313" key="6">
    <source>
        <dbReference type="Proteomes" id="UP000093514"/>
    </source>
</evidence>
<keyword evidence="6" id="KW-1185">Reference proteome</keyword>
<dbReference type="GO" id="GO:0003700">
    <property type="term" value="F:DNA-binding transcription factor activity"/>
    <property type="evidence" value="ECO:0007669"/>
    <property type="project" value="InterPro"/>
</dbReference>
<evidence type="ECO:0000256" key="3">
    <source>
        <dbReference type="ARBA" id="ARBA00023163"/>
    </source>
</evidence>
<dbReference type="OrthoDB" id="6462103at2"/>